<keyword evidence="1" id="KW-0547">Nucleotide-binding</keyword>
<accession>A0A4U1CQD8</accession>
<dbReference type="EMBL" id="SWBQ01000001">
    <property type="protein sequence ID" value="TKC09100.1"/>
    <property type="molecule type" value="Genomic_DNA"/>
</dbReference>
<dbReference type="InterPro" id="IPR027417">
    <property type="entry name" value="P-loop_NTPase"/>
</dbReference>
<sequence>MERFDVDAQTLNDLQVFGKGKRDRSVFSTFNFTTTLGGLEKLRIIFENPLIDIELIAHRKQLIAFLQKEAIEMDFDKESIDFIEFFLNQRTEPKPFSKFRVVKDSVNNFTGLTQESYNKLRGIHGILDLIKVLHEFSQNLNDDGLPELLLNIKTAVLEIAEVPDIKSGLNTRPGILNISELAKCDFLIRKTLLKKIKALLELVYQLDAYLSVVKAANTHGLSYPVLNGDKKRMIKMQGVFHLFVDDAIANDVEFSLDQNVCFVTGVNMAGKSTFLKSIAVCVYLAHLGFPVPARYMEFSVFDGLITTINLSDNLNEGYSHFYNEVRRVKHVAEKISASKSMVVVFDELFRGTNVKDAYDASLSIIDAFSKIRDSFFVVSTHITEVAKELEQNANINFSFLETRMVDGRPVFSYQLKKGITDERMGMWIVENEGILEILKGKIESNVLK</sequence>
<keyword evidence="2" id="KW-0067">ATP-binding</keyword>
<dbReference type="AlphaFoldDB" id="A0A4U1CQD8"/>
<dbReference type="Proteomes" id="UP000307244">
    <property type="component" value="Unassembled WGS sequence"/>
</dbReference>
<dbReference type="SMART" id="SM00534">
    <property type="entry name" value="MUTSac"/>
    <property type="match status" value="1"/>
</dbReference>
<dbReference type="Pfam" id="PF00488">
    <property type="entry name" value="MutS_V"/>
    <property type="match status" value="1"/>
</dbReference>
<comment type="caution">
    <text evidence="5">The sequence shown here is derived from an EMBL/GenBank/DDBJ whole genome shotgun (WGS) entry which is preliminary data.</text>
</comment>
<name>A0A4U1CQD8_9SPHI</name>
<keyword evidence="3" id="KW-0238">DNA-binding</keyword>
<dbReference type="GO" id="GO:0140664">
    <property type="term" value="F:ATP-dependent DNA damage sensor activity"/>
    <property type="evidence" value="ECO:0007669"/>
    <property type="project" value="InterPro"/>
</dbReference>
<dbReference type="GO" id="GO:0030983">
    <property type="term" value="F:mismatched DNA binding"/>
    <property type="evidence" value="ECO:0007669"/>
    <property type="project" value="InterPro"/>
</dbReference>
<dbReference type="Gene3D" id="1.10.1420.10">
    <property type="match status" value="1"/>
</dbReference>
<dbReference type="GO" id="GO:0005524">
    <property type="term" value="F:ATP binding"/>
    <property type="evidence" value="ECO:0007669"/>
    <property type="project" value="UniProtKB-KW"/>
</dbReference>
<evidence type="ECO:0000313" key="5">
    <source>
        <dbReference type="EMBL" id="TKC09100.1"/>
    </source>
</evidence>
<protein>
    <recommendedName>
        <fullName evidence="4">DNA mismatch repair proteins mutS family domain-containing protein</fullName>
    </recommendedName>
</protein>
<dbReference type="SUPFAM" id="SSF48334">
    <property type="entry name" value="DNA repair protein MutS, domain III"/>
    <property type="match status" value="1"/>
</dbReference>
<evidence type="ECO:0000313" key="6">
    <source>
        <dbReference type="Proteomes" id="UP000307244"/>
    </source>
</evidence>
<evidence type="ECO:0000259" key="4">
    <source>
        <dbReference type="SMART" id="SM00534"/>
    </source>
</evidence>
<dbReference type="InterPro" id="IPR045076">
    <property type="entry name" value="MutS"/>
</dbReference>
<dbReference type="InterPro" id="IPR036187">
    <property type="entry name" value="DNA_mismatch_repair_MutS_sf"/>
</dbReference>
<dbReference type="OrthoDB" id="1097361at2"/>
<evidence type="ECO:0000256" key="3">
    <source>
        <dbReference type="ARBA" id="ARBA00023125"/>
    </source>
</evidence>
<reference evidence="5 6" key="1">
    <citation type="submission" date="2019-04" db="EMBL/GenBank/DDBJ databases">
        <title>Pedobacter sp. RP-3-15 sp. nov., isolated from Arctic soil.</title>
        <authorList>
            <person name="Dahal R.H."/>
            <person name="Kim D.-U."/>
        </authorList>
    </citation>
    <scope>NUCLEOTIDE SEQUENCE [LARGE SCALE GENOMIC DNA]</scope>
    <source>
        <strain evidence="5 6">RP-3-15</strain>
    </source>
</reference>
<dbReference type="GO" id="GO:0005829">
    <property type="term" value="C:cytosol"/>
    <property type="evidence" value="ECO:0007669"/>
    <property type="project" value="TreeGrafter"/>
</dbReference>
<gene>
    <name evidence="5" type="ORF">FA047_03120</name>
</gene>
<dbReference type="Gene3D" id="3.40.50.300">
    <property type="entry name" value="P-loop containing nucleotide triphosphate hydrolases"/>
    <property type="match status" value="1"/>
</dbReference>
<evidence type="ECO:0000256" key="1">
    <source>
        <dbReference type="ARBA" id="ARBA00022741"/>
    </source>
</evidence>
<proteinExistence type="predicted"/>
<feature type="domain" description="DNA mismatch repair proteins mutS family" evidence="4">
    <location>
        <begin position="258"/>
        <end position="439"/>
    </location>
</feature>
<dbReference type="PANTHER" id="PTHR11361:SF99">
    <property type="entry name" value="DNA MISMATCH REPAIR PROTEIN"/>
    <property type="match status" value="1"/>
</dbReference>
<keyword evidence="6" id="KW-1185">Reference proteome</keyword>
<dbReference type="PANTHER" id="PTHR11361">
    <property type="entry name" value="DNA MISMATCH REPAIR PROTEIN MUTS FAMILY MEMBER"/>
    <property type="match status" value="1"/>
</dbReference>
<organism evidence="5 6">
    <name type="scientific">Pedobacter frigoris</name>
    <dbReference type="NCBI Taxonomy" id="2571272"/>
    <lineage>
        <taxon>Bacteria</taxon>
        <taxon>Pseudomonadati</taxon>
        <taxon>Bacteroidota</taxon>
        <taxon>Sphingobacteriia</taxon>
        <taxon>Sphingobacteriales</taxon>
        <taxon>Sphingobacteriaceae</taxon>
        <taxon>Pedobacter</taxon>
    </lineage>
</organism>
<dbReference type="GO" id="GO:0006298">
    <property type="term" value="P:mismatch repair"/>
    <property type="evidence" value="ECO:0007669"/>
    <property type="project" value="InterPro"/>
</dbReference>
<evidence type="ECO:0000256" key="2">
    <source>
        <dbReference type="ARBA" id="ARBA00022840"/>
    </source>
</evidence>
<dbReference type="RefSeq" id="WP_136834515.1">
    <property type="nucleotide sequence ID" value="NZ_SWBQ01000001.1"/>
</dbReference>
<dbReference type="InterPro" id="IPR000432">
    <property type="entry name" value="DNA_mismatch_repair_MutS_C"/>
</dbReference>
<dbReference type="SUPFAM" id="SSF52540">
    <property type="entry name" value="P-loop containing nucleoside triphosphate hydrolases"/>
    <property type="match status" value="1"/>
</dbReference>